<dbReference type="Proteomes" id="UP000751190">
    <property type="component" value="Unassembled WGS sequence"/>
</dbReference>
<dbReference type="AlphaFoldDB" id="A0A8J5XRD7"/>
<name>A0A8J5XRD7_DIALT</name>
<evidence type="ECO:0000313" key="1">
    <source>
        <dbReference type="EMBL" id="KAG8467641.1"/>
    </source>
</evidence>
<dbReference type="EMBL" id="JAGTXO010000005">
    <property type="protein sequence ID" value="KAG8467641.1"/>
    <property type="molecule type" value="Genomic_DNA"/>
</dbReference>
<organism evidence="1 2">
    <name type="scientific">Diacronema lutheri</name>
    <name type="common">Unicellular marine alga</name>
    <name type="synonym">Monochrysis lutheri</name>
    <dbReference type="NCBI Taxonomy" id="2081491"/>
    <lineage>
        <taxon>Eukaryota</taxon>
        <taxon>Haptista</taxon>
        <taxon>Haptophyta</taxon>
        <taxon>Pavlovophyceae</taxon>
        <taxon>Pavlovales</taxon>
        <taxon>Pavlovaceae</taxon>
        <taxon>Diacronema</taxon>
    </lineage>
</organism>
<dbReference type="OrthoDB" id="17536at2759"/>
<accession>A0A8J5XRD7</accession>
<keyword evidence="2" id="KW-1185">Reference proteome</keyword>
<reference evidence="1" key="1">
    <citation type="submission" date="2021-05" db="EMBL/GenBank/DDBJ databases">
        <title>The genome of the haptophyte Pavlova lutheri (Diacronema luteri, Pavlovales) - a model for lipid biosynthesis in eukaryotic algae.</title>
        <authorList>
            <person name="Hulatt C.J."/>
            <person name="Posewitz M.C."/>
        </authorList>
    </citation>
    <scope>NUCLEOTIDE SEQUENCE</scope>
    <source>
        <strain evidence="1">NIVA-4/92</strain>
    </source>
</reference>
<protein>
    <recommendedName>
        <fullName evidence="3">Proteasome assembly chaperone 1</fullName>
    </recommendedName>
</protein>
<evidence type="ECO:0008006" key="3">
    <source>
        <dbReference type="Google" id="ProtNLM"/>
    </source>
</evidence>
<dbReference type="PANTHER" id="PTHR37227:SF2">
    <property type="entry name" value="OS01G0219000 PROTEIN"/>
    <property type="match status" value="1"/>
</dbReference>
<comment type="caution">
    <text evidence="1">The sequence shown here is derived from an EMBL/GenBank/DDBJ whole genome shotgun (WGS) entry which is preliminary data.</text>
</comment>
<evidence type="ECO:0000313" key="2">
    <source>
        <dbReference type="Proteomes" id="UP000751190"/>
    </source>
</evidence>
<gene>
    <name evidence="1" type="ORF">KFE25_006693</name>
</gene>
<sequence>MPFDLAQQDERRPRRVVDDAFEPAAVAVARAGEPTPVCAVNDTLPPGARAPALAVFAFGAAPCAYARARFELAEVAGAVLLPEVDVGTNSFDPSSPRNRTCYMYRARAGADVEPVARDAHAGGDVLIVVCQYAIRAERAHAWCEAVLGTIAPQRVLILDEQPWHPPRPPPDDDAQGEADALLPAVRALETAEHRRLRGDAPLPAPPLEPLGVLAGPAAALLARCEADAVPALLVVVAQTVDDSLLDDALALERAVRACCAGVPAPDAPLGAGGQAPPTAAVAAALRATDGDEARTALWAMAASLNAAAADTAGGDMFA</sequence>
<dbReference type="PANTHER" id="PTHR37227">
    <property type="entry name" value="OS01G0219000 PROTEIN"/>
    <property type="match status" value="1"/>
</dbReference>
<proteinExistence type="predicted"/>